<accession>A0A1G6GU69</accession>
<gene>
    <name evidence="2" type="ORF">SAMN05216418_0690</name>
</gene>
<sequence>MGRMISRSDASSTAPSNVTLDGDRDLLAINGHHFELGGAVAPLGGDAA</sequence>
<feature type="compositionally biased region" description="Polar residues" evidence="1">
    <location>
        <begin position="8"/>
        <end position="19"/>
    </location>
</feature>
<dbReference type="EMBL" id="FMYG01000001">
    <property type="protein sequence ID" value="SDB85498.1"/>
    <property type="molecule type" value="Genomic_DNA"/>
</dbReference>
<dbReference type="AlphaFoldDB" id="A0A1G6GU69"/>
<evidence type="ECO:0000256" key="1">
    <source>
        <dbReference type="SAM" id="MobiDB-lite"/>
    </source>
</evidence>
<evidence type="ECO:0000313" key="3">
    <source>
        <dbReference type="Proteomes" id="UP000183203"/>
    </source>
</evidence>
<name>A0A1G6GU69_9MICO</name>
<feature type="region of interest" description="Disordered" evidence="1">
    <location>
        <begin position="1"/>
        <end position="20"/>
    </location>
</feature>
<organism evidence="2 3">
    <name type="scientific">Microbacterium enclense</name>
    <dbReference type="NCBI Taxonomy" id="993073"/>
    <lineage>
        <taxon>Bacteria</taxon>
        <taxon>Bacillati</taxon>
        <taxon>Actinomycetota</taxon>
        <taxon>Actinomycetes</taxon>
        <taxon>Micrococcales</taxon>
        <taxon>Microbacteriaceae</taxon>
        <taxon>Microbacterium</taxon>
    </lineage>
</organism>
<evidence type="ECO:0000313" key="2">
    <source>
        <dbReference type="EMBL" id="SDB85498.1"/>
    </source>
</evidence>
<proteinExistence type="predicted"/>
<dbReference type="Proteomes" id="UP000183203">
    <property type="component" value="Unassembled WGS sequence"/>
</dbReference>
<reference evidence="2 3" key="1">
    <citation type="submission" date="2016-09" db="EMBL/GenBank/DDBJ databases">
        <authorList>
            <person name="Capua I."/>
            <person name="De Benedictis P."/>
            <person name="Joannis T."/>
            <person name="Lombin L.H."/>
            <person name="Cattoli G."/>
        </authorList>
    </citation>
    <scope>NUCLEOTIDE SEQUENCE [LARGE SCALE GENOMIC DNA]</scope>
    <source>
        <strain evidence="2 3">NIO-1002</strain>
    </source>
</reference>
<protein>
    <submittedName>
        <fullName evidence="2">Uncharacterized protein</fullName>
    </submittedName>
</protein>